<proteinExistence type="predicted"/>
<dbReference type="PRINTS" id="PR00598">
    <property type="entry name" value="HTHMARR"/>
</dbReference>
<dbReference type="AlphaFoldDB" id="A0A853FW73"/>
<sequence length="178" mass="19850">MSKSAPPSPAQRGTPRRKPDLGRAPAGYYSPTAESLGPDVNIGHLIKQLQSSFNRMMDRHMAPMGLTAMQWRPLVLIRYLNVDTPAELSRHANIDTGAMTRALDRLEAKRFIARRRCAEDRRSVRIELTEAGNEVAERILPAVAATLNTHLRGFSQEEIEFFIGMITRMLANGEAAPQ</sequence>
<evidence type="ECO:0000313" key="3">
    <source>
        <dbReference type="EMBL" id="NYT48407.1"/>
    </source>
</evidence>
<dbReference type="InterPro" id="IPR000835">
    <property type="entry name" value="HTH_MarR-typ"/>
</dbReference>
<dbReference type="Pfam" id="PF01047">
    <property type="entry name" value="MarR"/>
    <property type="match status" value="1"/>
</dbReference>
<dbReference type="GO" id="GO:0003700">
    <property type="term" value="F:DNA-binding transcription factor activity"/>
    <property type="evidence" value="ECO:0007669"/>
    <property type="project" value="InterPro"/>
</dbReference>
<name>A0A853FW73_9BURK</name>
<evidence type="ECO:0000256" key="1">
    <source>
        <dbReference type="SAM" id="MobiDB-lite"/>
    </source>
</evidence>
<dbReference type="InterPro" id="IPR036388">
    <property type="entry name" value="WH-like_DNA-bd_sf"/>
</dbReference>
<keyword evidence="4" id="KW-1185">Reference proteome</keyword>
<dbReference type="InterPro" id="IPR039422">
    <property type="entry name" value="MarR/SlyA-like"/>
</dbReference>
<dbReference type="EMBL" id="JACCEM010000002">
    <property type="protein sequence ID" value="NYT48407.1"/>
    <property type="molecule type" value="Genomic_DNA"/>
</dbReference>
<dbReference type="InterPro" id="IPR036390">
    <property type="entry name" value="WH_DNA-bd_sf"/>
</dbReference>
<dbReference type="SMART" id="SM00347">
    <property type="entry name" value="HTH_MARR"/>
    <property type="match status" value="1"/>
</dbReference>
<dbReference type="SUPFAM" id="SSF46785">
    <property type="entry name" value="Winged helix' DNA-binding domain"/>
    <property type="match status" value="1"/>
</dbReference>
<accession>A0A853FW73</accession>
<protein>
    <submittedName>
        <fullName evidence="3">MarR family transcriptional regulator</fullName>
    </submittedName>
</protein>
<dbReference type="GO" id="GO:0006950">
    <property type="term" value="P:response to stress"/>
    <property type="evidence" value="ECO:0007669"/>
    <property type="project" value="TreeGrafter"/>
</dbReference>
<gene>
    <name evidence="3" type="ORF">H0A72_03695</name>
</gene>
<dbReference type="PROSITE" id="PS50995">
    <property type="entry name" value="HTH_MARR_2"/>
    <property type="match status" value="1"/>
</dbReference>
<feature type="region of interest" description="Disordered" evidence="1">
    <location>
        <begin position="1"/>
        <end position="33"/>
    </location>
</feature>
<dbReference type="PANTHER" id="PTHR33164">
    <property type="entry name" value="TRANSCRIPTIONAL REGULATOR, MARR FAMILY"/>
    <property type="match status" value="1"/>
</dbReference>
<evidence type="ECO:0000313" key="4">
    <source>
        <dbReference type="Proteomes" id="UP000559809"/>
    </source>
</evidence>
<dbReference type="PANTHER" id="PTHR33164:SF43">
    <property type="entry name" value="HTH-TYPE TRANSCRIPTIONAL REPRESSOR YETL"/>
    <property type="match status" value="1"/>
</dbReference>
<comment type="caution">
    <text evidence="3">The sequence shown here is derived from an EMBL/GenBank/DDBJ whole genome shotgun (WGS) entry which is preliminary data.</text>
</comment>
<evidence type="ECO:0000259" key="2">
    <source>
        <dbReference type="PROSITE" id="PS50995"/>
    </source>
</evidence>
<dbReference type="Gene3D" id="1.10.10.10">
    <property type="entry name" value="Winged helix-like DNA-binding domain superfamily/Winged helix DNA-binding domain"/>
    <property type="match status" value="1"/>
</dbReference>
<organism evidence="3 4">
    <name type="scientific">Parapusillimonas granuli</name>
    <dbReference type="NCBI Taxonomy" id="380911"/>
    <lineage>
        <taxon>Bacteria</taxon>
        <taxon>Pseudomonadati</taxon>
        <taxon>Pseudomonadota</taxon>
        <taxon>Betaproteobacteria</taxon>
        <taxon>Burkholderiales</taxon>
        <taxon>Alcaligenaceae</taxon>
        <taxon>Parapusillimonas</taxon>
    </lineage>
</organism>
<feature type="domain" description="HTH marR-type" evidence="2">
    <location>
        <begin position="39"/>
        <end position="171"/>
    </location>
</feature>
<dbReference type="Proteomes" id="UP000559809">
    <property type="component" value="Unassembled WGS sequence"/>
</dbReference>
<dbReference type="RefSeq" id="WP_180153720.1">
    <property type="nucleotide sequence ID" value="NZ_JACCEM010000002.1"/>
</dbReference>
<reference evidence="3 4" key="1">
    <citation type="submission" date="2020-07" db="EMBL/GenBank/DDBJ databases">
        <title>Taxonomic revisions and descriptions of new bacterial species based on genomic comparisons in the high-G+C-content subgroup of the family Alcaligenaceae.</title>
        <authorList>
            <person name="Szabo A."/>
            <person name="Felfoldi T."/>
        </authorList>
    </citation>
    <scope>NUCLEOTIDE SEQUENCE [LARGE SCALE GENOMIC DNA]</scope>
    <source>
        <strain evidence="3 4">LMG 24012</strain>
    </source>
</reference>